<keyword evidence="6" id="KW-1185">Reference proteome</keyword>
<protein>
    <recommendedName>
        <fullName evidence="4">Leucine-rich repeat-containing N-terminal plant-type domain-containing protein</fullName>
    </recommendedName>
</protein>
<proteinExistence type="predicted"/>
<feature type="domain" description="Leucine-rich repeat-containing N-terminal plant-type" evidence="4">
    <location>
        <begin position="143"/>
        <end position="174"/>
    </location>
</feature>
<evidence type="ECO:0000259" key="4">
    <source>
        <dbReference type="Pfam" id="PF08263"/>
    </source>
</evidence>
<dbReference type="Gene3D" id="3.80.10.10">
    <property type="entry name" value="Ribonuclease Inhibitor"/>
    <property type="match status" value="1"/>
</dbReference>
<dbReference type="EMBL" id="JAVXUO010000788">
    <property type="protein sequence ID" value="KAK2989027.1"/>
    <property type="molecule type" value="Genomic_DNA"/>
</dbReference>
<organism evidence="5 6">
    <name type="scientific">Escallonia rubra</name>
    <dbReference type="NCBI Taxonomy" id="112253"/>
    <lineage>
        <taxon>Eukaryota</taxon>
        <taxon>Viridiplantae</taxon>
        <taxon>Streptophyta</taxon>
        <taxon>Embryophyta</taxon>
        <taxon>Tracheophyta</taxon>
        <taxon>Spermatophyta</taxon>
        <taxon>Magnoliopsida</taxon>
        <taxon>eudicotyledons</taxon>
        <taxon>Gunneridae</taxon>
        <taxon>Pentapetalae</taxon>
        <taxon>asterids</taxon>
        <taxon>campanulids</taxon>
        <taxon>Escalloniales</taxon>
        <taxon>Escalloniaceae</taxon>
        <taxon>Escallonia</taxon>
    </lineage>
</organism>
<name>A0AA88UUK8_9ASTE</name>
<keyword evidence="2" id="KW-0732">Signal</keyword>
<dbReference type="SUPFAM" id="SSF52058">
    <property type="entry name" value="L domain-like"/>
    <property type="match status" value="1"/>
</dbReference>
<dbReference type="InterPro" id="IPR001611">
    <property type="entry name" value="Leu-rich_rpt"/>
</dbReference>
<dbReference type="InterPro" id="IPR053211">
    <property type="entry name" value="DNA_repair-toleration"/>
</dbReference>
<dbReference type="Pfam" id="PF08263">
    <property type="entry name" value="LRRNT_2"/>
    <property type="match status" value="1"/>
</dbReference>
<comment type="caution">
    <text evidence="5">The sequence shown here is derived from an EMBL/GenBank/DDBJ whole genome shotgun (WGS) entry which is preliminary data.</text>
</comment>
<evidence type="ECO:0000313" key="5">
    <source>
        <dbReference type="EMBL" id="KAK2989027.1"/>
    </source>
</evidence>
<sequence>MSTLCGFTGSACHDIGVCADKTPEKASSARIVEKPFFERHDARARFVGKEDEKTLPCFLRRGNSGYMRLNGLNATTEHGVEYELILTMPRGVFWVRYRVNWEHLHIYLRMDAFSYKINGKIPKEIGDNLSHLTAVSAVTNITTDEHALLSLKFPITSWSSSVTHVCNWTGVICNRHGRVAALSLSNMGLLGTIPPSMGNLSFLVSLDLRGNNFSGGIPKEMVHLRRIKYINLNFNDLRG</sequence>
<evidence type="ECO:0000256" key="1">
    <source>
        <dbReference type="ARBA" id="ARBA00022614"/>
    </source>
</evidence>
<dbReference type="Pfam" id="PF00560">
    <property type="entry name" value="LRR_1"/>
    <property type="match status" value="1"/>
</dbReference>
<dbReference type="PANTHER" id="PTHR48060:SF21">
    <property type="entry name" value="L DOMAIN-LIKE PROTEIN"/>
    <property type="match status" value="1"/>
</dbReference>
<dbReference type="Proteomes" id="UP001187471">
    <property type="component" value="Unassembled WGS sequence"/>
</dbReference>
<keyword evidence="3" id="KW-0677">Repeat</keyword>
<accession>A0AA88UUK8</accession>
<dbReference type="InterPro" id="IPR013210">
    <property type="entry name" value="LRR_N_plant-typ"/>
</dbReference>
<gene>
    <name evidence="5" type="ORF">RJ640_027938</name>
</gene>
<evidence type="ECO:0000313" key="6">
    <source>
        <dbReference type="Proteomes" id="UP001187471"/>
    </source>
</evidence>
<reference evidence="5" key="1">
    <citation type="submission" date="2022-12" db="EMBL/GenBank/DDBJ databases">
        <title>Draft genome assemblies for two species of Escallonia (Escalloniales).</title>
        <authorList>
            <person name="Chanderbali A."/>
            <person name="Dervinis C."/>
            <person name="Anghel I."/>
            <person name="Soltis D."/>
            <person name="Soltis P."/>
            <person name="Zapata F."/>
        </authorList>
    </citation>
    <scope>NUCLEOTIDE SEQUENCE</scope>
    <source>
        <strain evidence="5">UCBG92.1500</strain>
        <tissue evidence="5">Leaf</tissue>
    </source>
</reference>
<keyword evidence="1" id="KW-0433">Leucine-rich repeat</keyword>
<dbReference type="InterPro" id="IPR032675">
    <property type="entry name" value="LRR_dom_sf"/>
</dbReference>
<dbReference type="PANTHER" id="PTHR48060">
    <property type="entry name" value="DNA DAMAGE-REPAIR/TOLERATION PROTEIN DRT100"/>
    <property type="match status" value="1"/>
</dbReference>
<evidence type="ECO:0000256" key="3">
    <source>
        <dbReference type="ARBA" id="ARBA00022737"/>
    </source>
</evidence>
<evidence type="ECO:0000256" key="2">
    <source>
        <dbReference type="ARBA" id="ARBA00022729"/>
    </source>
</evidence>
<dbReference type="AlphaFoldDB" id="A0AA88UUK8"/>
<feature type="non-terminal residue" evidence="5">
    <location>
        <position position="1"/>
    </location>
</feature>